<evidence type="ECO:0000256" key="2">
    <source>
        <dbReference type="ARBA" id="ARBA00024200"/>
    </source>
</evidence>
<proteinExistence type="inferred from homology"/>
<protein>
    <recommendedName>
        <fullName evidence="3">Molybdopterin synthase sulfur carrier subunit</fullName>
    </recommendedName>
</protein>
<dbReference type="InterPro" id="IPR044672">
    <property type="entry name" value="MOCS2A"/>
</dbReference>
<dbReference type="PANTHER" id="PTHR33359:SF1">
    <property type="entry name" value="MOLYBDOPTERIN SYNTHASE SULFUR CARRIER SUBUNIT"/>
    <property type="match status" value="1"/>
</dbReference>
<organism evidence="4 5">
    <name type="scientific">Mesosutterella porci</name>
    <dbReference type="NCBI Taxonomy" id="2915351"/>
    <lineage>
        <taxon>Bacteria</taxon>
        <taxon>Pseudomonadati</taxon>
        <taxon>Pseudomonadota</taxon>
        <taxon>Betaproteobacteria</taxon>
        <taxon>Burkholderiales</taxon>
        <taxon>Sutterellaceae</taxon>
        <taxon>Mesosutterella</taxon>
    </lineage>
</organism>
<accession>A0ABS9MTC0</accession>
<dbReference type="InterPro" id="IPR016155">
    <property type="entry name" value="Mopterin_synth/thiamin_S_b"/>
</dbReference>
<dbReference type="Pfam" id="PF02597">
    <property type="entry name" value="ThiS"/>
    <property type="match status" value="1"/>
</dbReference>
<dbReference type="SUPFAM" id="SSF54285">
    <property type="entry name" value="MoaD/ThiS"/>
    <property type="match status" value="1"/>
</dbReference>
<sequence>MKIKVMYFAFMRDAMGRSSEVVDAPESVKTISELRAYLMGLGDPWASAFANVKRVRSSVNQVMAAEDAPVKAGDEVAFFPPVTGG</sequence>
<dbReference type="EMBL" id="JAKNCT010000014">
    <property type="protein sequence ID" value="MCG5031854.1"/>
    <property type="molecule type" value="Genomic_DNA"/>
</dbReference>
<evidence type="ECO:0000256" key="3">
    <source>
        <dbReference type="ARBA" id="ARBA00024247"/>
    </source>
</evidence>
<dbReference type="InterPro" id="IPR012675">
    <property type="entry name" value="Beta-grasp_dom_sf"/>
</dbReference>
<dbReference type="PANTHER" id="PTHR33359">
    <property type="entry name" value="MOLYBDOPTERIN SYNTHASE SULFUR CARRIER SUBUNIT"/>
    <property type="match status" value="1"/>
</dbReference>
<dbReference type="CDD" id="cd00754">
    <property type="entry name" value="Ubl_MoaD"/>
    <property type="match status" value="1"/>
</dbReference>
<reference evidence="4 5" key="1">
    <citation type="submission" date="2022-02" db="EMBL/GenBank/DDBJ databases">
        <title>Mesosutterella porci, a novel member of the family Sutterellaceae from pig feces.</title>
        <authorList>
            <person name="Wylensek D."/>
            <person name="Clavel T."/>
        </authorList>
    </citation>
    <scope>NUCLEOTIDE SEQUENCE [LARGE SCALE GENOMIC DNA]</scope>
    <source>
        <strain evidence="5">oilRF-744-wt-GAM-9</strain>
    </source>
</reference>
<comment type="caution">
    <text evidence="4">The sequence shown here is derived from an EMBL/GenBank/DDBJ whole genome shotgun (WGS) entry which is preliminary data.</text>
</comment>
<comment type="similarity">
    <text evidence="2">Belongs to the MoaD family.</text>
</comment>
<name>A0ABS9MTC0_9BURK</name>
<dbReference type="Gene3D" id="3.10.20.30">
    <property type="match status" value="1"/>
</dbReference>
<gene>
    <name evidence="4" type="primary">moaD</name>
    <name evidence="4" type="ORF">MAF45_10445</name>
</gene>
<dbReference type="InterPro" id="IPR003749">
    <property type="entry name" value="ThiS/MoaD-like"/>
</dbReference>
<dbReference type="RefSeq" id="WP_237980466.1">
    <property type="nucleotide sequence ID" value="NZ_JAKNCT010000014.1"/>
</dbReference>
<keyword evidence="1" id="KW-0547">Nucleotide-binding</keyword>
<dbReference type="NCBIfam" id="TIGR01682">
    <property type="entry name" value="moaD"/>
    <property type="match status" value="1"/>
</dbReference>
<evidence type="ECO:0000256" key="1">
    <source>
        <dbReference type="ARBA" id="ARBA00022741"/>
    </source>
</evidence>
<dbReference type="Proteomes" id="UP001297600">
    <property type="component" value="Unassembled WGS sequence"/>
</dbReference>
<keyword evidence="5" id="KW-1185">Reference proteome</keyword>
<evidence type="ECO:0000313" key="4">
    <source>
        <dbReference type="EMBL" id="MCG5031854.1"/>
    </source>
</evidence>
<evidence type="ECO:0000313" key="5">
    <source>
        <dbReference type="Proteomes" id="UP001297600"/>
    </source>
</evidence>